<organism evidence="7 8">
    <name type="scientific">Pirellula staleyi (strain ATCC 27377 / DSM 6068 / ICPB 4128)</name>
    <name type="common">Pirella staleyi</name>
    <dbReference type="NCBI Taxonomy" id="530564"/>
    <lineage>
        <taxon>Bacteria</taxon>
        <taxon>Pseudomonadati</taxon>
        <taxon>Planctomycetota</taxon>
        <taxon>Planctomycetia</taxon>
        <taxon>Pirellulales</taxon>
        <taxon>Pirellulaceae</taxon>
        <taxon>Pirellula</taxon>
    </lineage>
</organism>
<dbReference type="OrthoDB" id="9790539at2"/>
<dbReference type="CDD" id="cd16964">
    <property type="entry name" value="YqgF"/>
    <property type="match status" value="1"/>
</dbReference>
<sequence length="153" mass="17191">MRRDEVRGRLIGVDYGTVRIGLAITDPEQKFASPLDNYTRRGGQADARYFQRVAQEERAAAWVVGLPVHTTGSESQKSTEARQFAKQLEELTKLPVFLFDERFTSADAEEMLIAAGMSRKERKSHLDKLAAQILLSAFLRSEAPELPPRALDD</sequence>
<name>D2R1W7_PIRSD</name>
<keyword evidence="8" id="KW-1185">Reference proteome</keyword>
<keyword evidence="4 5" id="KW-0378">Hydrolase</keyword>
<evidence type="ECO:0000256" key="3">
    <source>
        <dbReference type="ARBA" id="ARBA00022722"/>
    </source>
</evidence>
<keyword evidence="1 5" id="KW-0963">Cytoplasm</keyword>
<evidence type="ECO:0000259" key="6">
    <source>
        <dbReference type="SMART" id="SM00732"/>
    </source>
</evidence>
<dbReference type="eggNOG" id="COG0816">
    <property type="taxonomic scope" value="Bacteria"/>
</dbReference>
<protein>
    <recommendedName>
        <fullName evidence="5">Putative pre-16S rRNA nuclease</fullName>
        <ecNumber evidence="5">3.1.-.-</ecNumber>
    </recommendedName>
</protein>
<dbReference type="HOGENOM" id="CLU_098240_3_2_0"/>
<keyword evidence="2 5" id="KW-0690">Ribosome biogenesis</keyword>
<dbReference type="AlphaFoldDB" id="D2R1W7"/>
<dbReference type="GO" id="GO:0004518">
    <property type="term" value="F:nuclease activity"/>
    <property type="evidence" value="ECO:0007669"/>
    <property type="project" value="UniProtKB-KW"/>
</dbReference>
<dbReference type="GO" id="GO:0005829">
    <property type="term" value="C:cytosol"/>
    <property type="evidence" value="ECO:0007669"/>
    <property type="project" value="TreeGrafter"/>
</dbReference>
<dbReference type="STRING" id="530564.Psta_3924"/>
<dbReference type="SUPFAM" id="SSF53098">
    <property type="entry name" value="Ribonuclease H-like"/>
    <property type="match status" value="1"/>
</dbReference>
<dbReference type="HAMAP" id="MF_00651">
    <property type="entry name" value="Nuclease_YqgF"/>
    <property type="match status" value="1"/>
</dbReference>
<dbReference type="Gene3D" id="3.30.420.140">
    <property type="entry name" value="YqgF/RNase H-like domain"/>
    <property type="match status" value="1"/>
</dbReference>
<dbReference type="Pfam" id="PF03652">
    <property type="entry name" value="RuvX"/>
    <property type="match status" value="1"/>
</dbReference>
<proteinExistence type="inferred from homology"/>
<evidence type="ECO:0000313" key="8">
    <source>
        <dbReference type="Proteomes" id="UP000001887"/>
    </source>
</evidence>
<dbReference type="InterPro" id="IPR005227">
    <property type="entry name" value="YqgF"/>
</dbReference>
<dbReference type="InterPro" id="IPR037027">
    <property type="entry name" value="YqgF/RNaseH-like_dom_sf"/>
</dbReference>
<dbReference type="NCBIfam" id="TIGR00250">
    <property type="entry name" value="RNAse_H_YqgF"/>
    <property type="match status" value="1"/>
</dbReference>
<dbReference type="EC" id="3.1.-.-" evidence="5"/>
<dbReference type="PANTHER" id="PTHR33317:SF4">
    <property type="entry name" value="POLYNUCLEOTIDYL TRANSFERASE, RIBONUCLEASE H-LIKE SUPERFAMILY PROTEIN"/>
    <property type="match status" value="1"/>
</dbReference>
<evidence type="ECO:0000313" key="7">
    <source>
        <dbReference type="EMBL" id="ADB18578.1"/>
    </source>
</evidence>
<gene>
    <name evidence="7" type="ordered locus">Psta_3924</name>
</gene>
<dbReference type="GO" id="GO:0000967">
    <property type="term" value="P:rRNA 5'-end processing"/>
    <property type="evidence" value="ECO:0007669"/>
    <property type="project" value="UniProtKB-UniRule"/>
</dbReference>
<dbReference type="GO" id="GO:0016788">
    <property type="term" value="F:hydrolase activity, acting on ester bonds"/>
    <property type="evidence" value="ECO:0007669"/>
    <property type="project" value="UniProtKB-UniRule"/>
</dbReference>
<comment type="similarity">
    <text evidence="5">Belongs to the YqgF HJR family.</text>
</comment>
<feature type="domain" description="YqgF/RNase H-like" evidence="6">
    <location>
        <begin position="8"/>
        <end position="108"/>
    </location>
</feature>
<dbReference type="PANTHER" id="PTHR33317">
    <property type="entry name" value="POLYNUCLEOTIDYL TRANSFERASE, RIBONUCLEASE H-LIKE SUPERFAMILY PROTEIN"/>
    <property type="match status" value="1"/>
</dbReference>
<dbReference type="InterPro" id="IPR006641">
    <property type="entry name" value="YqgF/RNaseH-like_dom"/>
</dbReference>
<dbReference type="KEGG" id="psl:Psta_3924"/>
<reference evidence="7 8" key="1">
    <citation type="journal article" date="2009" name="Stand. Genomic Sci.">
        <title>Complete genome sequence of Pirellula staleyi type strain (ATCC 27377).</title>
        <authorList>
            <person name="Clum A."/>
            <person name="Tindall B.J."/>
            <person name="Sikorski J."/>
            <person name="Ivanova N."/>
            <person name="Mavrommatis K."/>
            <person name="Lucas S."/>
            <person name="Glavina del Rio T."/>
            <person name="Nolan M."/>
            <person name="Chen F."/>
            <person name="Tice H."/>
            <person name="Pitluck S."/>
            <person name="Cheng J.F."/>
            <person name="Chertkov O."/>
            <person name="Brettin T."/>
            <person name="Han C."/>
            <person name="Detter J.C."/>
            <person name="Kuske C."/>
            <person name="Bruce D."/>
            <person name="Goodwin L."/>
            <person name="Ovchinikova G."/>
            <person name="Pati A."/>
            <person name="Mikhailova N."/>
            <person name="Chen A."/>
            <person name="Palaniappan K."/>
            <person name="Land M."/>
            <person name="Hauser L."/>
            <person name="Chang Y.J."/>
            <person name="Jeffries C.D."/>
            <person name="Chain P."/>
            <person name="Rohde M."/>
            <person name="Goker M."/>
            <person name="Bristow J."/>
            <person name="Eisen J.A."/>
            <person name="Markowitz V."/>
            <person name="Hugenholtz P."/>
            <person name="Kyrpides N.C."/>
            <person name="Klenk H.P."/>
            <person name="Lapidus A."/>
        </authorList>
    </citation>
    <scope>NUCLEOTIDE SEQUENCE [LARGE SCALE GENOMIC DNA]</scope>
    <source>
        <strain evidence="8">ATCC 27377 / DSM 6068 / ICPB 4128</strain>
    </source>
</reference>
<accession>D2R1W7</accession>
<evidence type="ECO:0000256" key="5">
    <source>
        <dbReference type="HAMAP-Rule" id="MF_00651"/>
    </source>
</evidence>
<dbReference type="EMBL" id="CP001848">
    <property type="protein sequence ID" value="ADB18578.1"/>
    <property type="molecule type" value="Genomic_DNA"/>
</dbReference>
<evidence type="ECO:0000256" key="2">
    <source>
        <dbReference type="ARBA" id="ARBA00022517"/>
    </source>
</evidence>
<evidence type="ECO:0000256" key="4">
    <source>
        <dbReference type="ARBA" id="ARBA00022801"/>
    </source>
</evidence>
<evidence type="ECO:0000256" key="1">
    <source>
        <dbReference type="ARBA" id="ARBA00022490"/>
    </source>
</evidence>
<comment type="subcellular location">
    <subcellularLocation>
        <location evidence="5">Cytoplasm</location>
    </subcellularLocation>
</comment>
<dbReference type="Proteomes" id="UP000001887">
    <property type="component" value="Chromosome"/>
</dbReference>
<comment type="function">
    <text evidence="5">Could be a nuclease involved in processing of the 5'-end of pre-16S rRNA.</text>
</comment>
<dbReference type="SMART" id="SM00732">
    <property type="entry name" value="YqgFc"/>
    <property type="match status" value="1"/>
</dbReference>
<keyword evidence="3 5" id="KW-0540">Nuclease</keyword>
<dbReference type="InterPro" id="IPR012337">
    <property type="entry name" value="RNaseH-like_sf"/>
</dbReference>